<gene>
    <name evidence="1" type="ORF">MARI151_30504</name>
</gene>
<protein>
    <submittedName>
        <fullName evidence="1">Uncharacterized protein</fullName>
    </submittedName>
</protein>
<accession>A0A653T206</accession>
<keyword evidence="2" id="KW-1185">Reference proteome</keyword>
<dbReference type="AlphaFoldDB" id="A0A653T206"/>
<sequence>MAKSSFFGFTKITKFFFAWFFYDKGECTFHNVMVLYLYL</sequence>
<organism evidence="1 2">
    <name type="scientific">Maribacter litoralis</name>
    <dbReference type="NCBI Taxonomy" id="2059726"/>
    <lineage>
        <taxon>Bacteria</taxon>
        <taxon>Pseudomonadati</taxon>
        <taxon>Bacteroidota</taxon>
        <taxon>Flavobacteriia</taxon>
        <taxon>Flavobacteriales</taxon>
        <taxon>Flavobacteriaceae</taxon>
        <taxon>Maribacter</taxon>
    </lineage>
</organism>
<evidence type="ECO:0000313" key="2">
    <source>
        <dbReference type="Proteomes" id="UP000430202"/>
    </source>
</evidence>
<evidence type="ECO:0000313" key="1">
    <source>
        <dbReference type="EMBL" id="VXB75145.1"/>
    </source>
</evidence>
<dbReference type="EMBL" id="CABWLR010000003">
    <property type="protein sequence ID" value="VXB75145.1"/>
    <property type="molecule type" value="Genomic_DNA"/>
</dbReference>
<dbReference type="Proteomes" id="UP000430202">
    <property type="component" value="Unassembled WGS sequence"/>
</dbReference>
<reference evidence="1 2" key="1">
    <citation type="submission" date="2019-10" db="EMBL/GenBank/DDBJ databases">
        <authorList>
            <person name="Karimi E."/>
        </authorList>
    </citation>
    <scope>NUCLEOTIDE SEQUENCE [LARGE SCALE GENOMIC DNA]</scope>
    <source>
        <strain evidence="1">Maribacter sp. 151</strain>
    </source>
</reference>
<name>A0A653T206_9FLAO</name>
<proteinExistence type="predicted"/>